<protein>
    <recommendedName>
        <fullName evidence="3">DUF4170 domain-containing protein</fullName>
    </recommendedName>
</protein>
<proteinExistence type="predicted"/>
<evidence type="ECO:0008006" key="3">
    <source>
        <dbReference type="Google" id="ProtNLM"/>
    </source>
</evidence>
<dbReference type="AlphaFoldDB" id="A0A8G2BHK2"/>
<dbReference type="Proteomes" id="UP000198615">
    <property type="component" value="Unassembled WGS sequence"/>
</dbReference>
<evidence type="ECO:0000313" key="1">
    <source>
        <dbReference type="EMBL" id="SDF75650.1"/>
    </source>
</evidence>
<dbReference type="OrthoDB" id="9800646at2"/>
<dbReference type="RefSeq" id="WP_028796218.1">
    <property type="nucleotide sequence ID" value="NZ_FNBW01000006.1"/>
</dbReference>
<gene>
    <name evidence="1" type="ORF">SAMN05660686_02216</name>
</gene>
<dbReference type="Pfam" id="PF13773">
    <property type="entry name" value="DUF4170"/>
    <property type="match status" value="2"/>
</dbReference>
<name>A0A8G2BHK2_9PROT</name>
<comment type="caution">
    <text evidence="1">The sequence shown here is derived from an EMBL/GenBank/DDBJ whole genome shotgun (WGS) entry which is preliminary data.</text>
</comment>
<dbReference type="EMBL" id="FNBW01000006">
    <property type="protein sequence ID" value="SDF75650.1"/>
    <property type="molecule type" value="Genomic_DNA"/>
</dbReference>
<evidence type="ECO:0000313" key="2">
    <source>
        <dbReference type="Proteomes" id="UP000198615"/>
    </source>
</evidence>
<organism evidence="1 2">
    <name type="scientific">Thalassobaculum litoreum DSM 18839</name>
    <dbReference type="NCBI Taxonomy" id="1123362"/>
    <lineage>
        <taxon>Bacteria</taxon>
        <taxon>Pseudomonadati</taxon>
        <taxon>Pseudomonadota</taxon>
        <taxon>Alphaproteobacteria</taxon>
        <taxon>Rhodospirillales</taxon>
        <taxon>Thalassobaculaceae</taxon>
        <taxon>Thalassobaculum</taxon>
    </lineage>
</organism>
<reference evidence="1 2" key="1">
    <citation type="submission" date="2016-10" db="EMBL/GenBank/DDBJ databases">
        <authorList>
            <person name="Varghese N."/>
            <person name="Submissions S."/>
        </authorList>
    </citation>
    <scope>NUCLEOTIDE SEQUENCE [LARGE SCALE GENOMIC DNA]</scope>
    <source>
        <strain evidence="1 2">DSM 18839</strain>
    </source>
</reference>
<keyword evidence="2" id="KW-1185">Reference proteome</keyword>
<sequence>MVYWVIGGEYTDTSFTNIVGGDAEKKIGPFDDYETAKSVWGKLAWQHVDDAHVRYRILNEEATEFWVVGGVYKSTDFTETADGSPEQKFGPFDDYEEAKSVWSQKAWESVDDAHSRWRIEKISH</sequence>
<accession>A0A8G2BHK2</accession>
<dbReference type="Gene3D" id="3.30.70.2400">
    <property type="entry name" value="Uncharacterised protein PF13773, DUF4170"/>
    <property type="match status" value="2"/>
</dbReference>
<dbReference type="InterPro" id="IPR025226">
    <property type="entry name" value="DUF4170"/>
</dbReference>